<protein>
    <recommendedName>
        <fullName evidence="1">Mercuric resistance operon regulatory protein</fullName>
    </recommendedName>
</protein>
<organism evidence="12 13">
    <name type="scientific">Candidatus Kutchimonas denitrificans</name>
    <dbReference type="NCBI Taxonomy" id="3056748"/>
    <lineage>
        <taxon>Bacteria</taxon>
        <taxon>Pseudomonadati</taxon>
        <taxon>Gemmatimonadota</taxon>
        <taxon>Gemmatimonadia</taxon>
        <taxon>Candidatus Palauibacterales</taxon>
        <taxon>Candidatus Palauibacteraceae</taxon>
        <taxon>Candidatus Kutchimonas</taxon>
    </lineage>
</organism>
<gene>
    <name evidence="12" type="ORF">GWO12_15245</name>
</gene>
<feature type="domain" description="HTH merR-type" evidence="11">
    <location>
        <begin position="1"/>
        <end position="69"/>
    </location>
</feature>
<dbReference type="GO" id="GO:0003677">
    <property type="term" value="F:DNA binding"/>
    <property type="evidence" value="ECO:0007669"/>
    <property type="project" value="UniProtKB-KW"/>
</dbReference>
<evidence type="ECO:0000256" key="2">
    <source>
        <dbReference type="ARBA" id="ARBA00022466"/>
    </source>
</evidence>
<evidence type="ECO:0000259" key="11">
    <source>
        <dbReference type="PROSITE" id="PS50937"/>
    </source>
</evidence>
<reference evidence="12 13" key="1">
    <citation type="submission" date="2020-01" db="EMBL/GenBank/DDBJ databases">
        <title>Genomes assembled from Gulf of Kutch pelagic sediment metagenomes.</title>
        <authorList>
            <person name="Chandrashekar M."/>
            <person name="Mahajan M.S."/>
            <person name="Dave K.J."/>
            <person name="Vatsa P."/>
            <person name="Nathani N.M."/>
        </authorList>
    </citation>
    <scope>NUCLEOTIDE SEQUENCE [LARGE SCALE GENOMIC DNA]</scope>
    <source>
        <strain evidence="12">KS3-K002</strain>
    </source>
</reference>
<evidence type="ECO:0000256" key="8">
    <source>
        <dbReference type="ARBA" id="ARBA00023159"/>
    </source>
</evidence>
<dbReference type="InterPro" id="IPR047057">
    <property type="entry name" value="MerR_fam"/>
</dbReference>
<evidence type="ECO:0000256" key="6">
    <source>
        <dbReference type="ARBA" id="ARBA00023015"/>
    </source>
</evidence>
<evidence type="ECO:0000256" key="10">
    <source>
        <dbReference type="ARBA" id="ARBA00024874"/>
    </source>
</evidence>
<dbReference type="PANTHER" id="PTHR30204">
    <property type="entry name" value="REDOX-CYCLING DRUG-SENSING TRANSCRIPTIONAL ACTIVATOR SOXR"/>
    <property type="match status" value="1"/>
</dbReference>
<evidence type="ECO:0000256" key="1">
    <source>
        <dbReference type="ARBA" id="ARBA00017146"/>
    </source>
</evidence>
<dbReference type="InterPro" id="IPR015358">
    <property type="entry name" value="Tscrpt_reg_MerR_DNA-bd"/>
</dbReference>
<name>A0AAE4ZBX7_9BACT</name>
<proteinExistence type="predicted"/>
<dbReference type="InterPro" id="IPR000551">
    <property type="entry name" value="MerR-type_HTH_dom"/>
</dbReference>
<keyword evidence="7 12" id="KW-0238">DNA-binding</keyword>
<keyword evidence="5" id="KW-0476">Mercury</keyword>
<dbReference type="Pfam" id="PF00376">
    <property type="entry name" value="MerR"/>
    <property type="match status" value="1"/>
</dbReference>
<dbReference type="PANTHER" id="PTHR30204:SF69">
    <property type="entry name" value="MERR-FAMILY TRANSCRIPTIONAL REGULATOR"/>
    <property type="match status" value="1"/>
</dbReference>
<dbReference type="PRINTS" id="PR00040">
    <property type="entry name" value="HTHMERR"/>
</dbReference>
<dbReference type="CDD" id="cd04783">
    <property type="entry name" value="HTH_MerR1"/>
    <property type="match status" value="1"/>
</dbReference>
<keyword evidence="8" id="KW-0010">Activator</keyword>
<evidence type="ECO:0000256" key="5">
    <source>
        <dbReference type="ARBA" id="ARBA00022914"/>
    </source>
</evidence>
<keyword evidence="3" id="KW-0678">Repressor</keyword>
<evidence type="ECO:0000256" key="3">
    <source>
        <dbReference type="ARBA" id="ARBA00022491"/>
    </source>
</evidence>
<dbReference type="Proteomes" id="UP000702544">
    <property type="component" value="Unassembled WGS sequence"/>
</dbReference>
<dbReference type="InterPro" id="IPR009061">
    <property type="entry name" value="DNA-bd_dom_put_sf"/>
</dbReference>
<keyword evidence="2" id="KW-0475">Mercuric resistance</keyword>
<dbReference type="Pfam" id="PF09278">
    <property type="entry name" value="MerR-DNA-bind"/>
    <property type="match status" value="1"/>
</dbReference>
<dbReference type="Gene3D" id="1.10.1660.10">
    <property type="match status" value="1"/>
</dbReference>
<dbReference type="GO" id="GO:0003700">
    <property type="term" value="F:DNA-binding transcription factor activity"/>
    <property type="evidence" value="ECO:0007669"/>
    <property type="project" value="InterPro"/>
</dbReference>
<keyword evidence="4" id="KW-0479">Metal-binding</keyword>
<dbReference type="InterPro" id="IPR011794">
    <property type="entry name" value="MerR"/>
</dbReference>
<dbReference type="AlphaFoldDB" id="A0AAE4ZBX7"/>
<evidence type="ECO:0000313" key="13">
    <source>
        <dbReference type="Proteomes" id="UP000702544"/>
    </source>
</evidence>
<dbReference type="GO" id="GO:0045340">
    <property type="term" value="F:mercury ion binding"/>
    <property type="evidence" value="ECO:0007669"/>
    <property type="project" value="InterPro"/>
</dbReference>
<dbReference type="EMBL" id="JAACAK010000130">
    <property type="protein sequence ID" value="NIR76437.1"/>
    <property type="molecule type" value="Genomic_DNA"/>
</dbReference>
<dbReference type="GO" id="GO:0046689">
    <property type="term" value="P:response to mercury ion"/>
    <property type="evidence" value="ECO:0007669"/>
    <property type="project" value="UniProtKB-KW"/>
</dbReference>
<accession>A0AAE4ZBX7</accession>
<evidence type="ECO:0000313" key="12">
    <source>
        <dbReference type="EMBL" id="NIR76437.1"/>
    </source>
</evidence>
<keyword evidence="6" id="KW-0805">Transcription regulation</keyword>
<dbReference type="SUPFAM" id="SSF46955">
    <property type="entry name" value="Putative DNA-binding domain"/>
    <property type="match status" value="1"/>
</dbReference>
<comment type="function">
    <text evidence="10">Mediates the mercuric-dependent induction of mercury resistance operon. In the absence of mercury MerR represses transcription by binding tightly to the mer operator region; when mercury is present the dimeric complex binds a single ion and becomes a potent transcriptional activator, while remaining bound to the mer site.</text>
</comment>
<sequence>MQIGELADRARVNVQTIRYYERRGLLAEPERTPSGYRLYAPETIRVVRFIKSAQGLGFSLEEIDHLLELRDSRASSCDEVKELARAKIAAVDEKVRRLAALKGALETLVESCERGDCERECPILEAMEEEPGQDAIGAVTERRER</sequence>
<keyword evidence="9" id="KW-0804">Transcription</keyword>
<dbReference type="PROSITE" id="PS50937">
    <property type="entry name" value="HTH_MERR_2"/>
    <property type="match status" value="1"/>
</dbReference>
<evidence type="ECO:0000256" key="4">
    <source>
        <dbReference type="ARBA" id="ARBA00022723"/>
    </source>
</evidence>
<dbReference type="SMART" id="SM00422">
    <property type="entry name" value="HTH_MERR"/>
    <property type="match status" value="1"/>
</dbReference>
<comment type="caution">
    <text evidence="12">The sequence shown here is derived from an EMBL/GenBank/DDBJ whole genome shotgun (WGS) entry which is preliminary data.</text>
</comment>
<evidence type="ECO:0000256" key="7">
    <source>
        <dbReference type="ARBA" id="ARBA00023125"/>
    </source>
</evidence>
<evidence type="ECO:0000256" key="9">
    <source>
        <dbReference type="ARBA" id="ARBA00023163"/>
    </source>
</evidence>
<dbReference type="PROSITE" id="PS00552">
    <property type="entry name" value="HTH_MERR_1"/>
    <property type="match status" value="1"/>
</dbReference>